<dbReference type="PANTHER" id="PTHR39962">
    <property type="entry name" value="BLL4848 PROTEIN"/>
    <property type="match status" value="1"/>
</dbReference>
<keyword evidence="4" id="KW-1185">Reference proteome</keyword>
<dbReference type="GO" id="GO:0016787">
    <property type="term" value="F:hydrolase activity"/>
    <property type="evidence" value="ECO:0007669"/>
    <property type="project" value="UniProtKB-KW"/>
</dbReference>
<dbReference type="EC" id="3.6.1.54" evidence="3"/>
<dbReference type="Gene3D" id="3.40.50.20">
    <property type="match status" value="1"/>
</dbReference>
<dbReference type="RefSeq" id="WP_201080673.1">
    <property type="nucleotide sequence ID" value="NZ_CP067420.1"/>
</dbReference>
<dbReference type="InterPro" id="IPR041255">
    <property type="entry name" value="LpxI_N"/>
</dbReference>
<evidence type="ECO:0000313" key="4">
    <source>
        <dbReference type="Proteomes" id="UP000595197"/>
    </source>
</evidence>
<dbReference type="InterPro" id="IPR053174">
    <property type="entry name" value="LpxI"/>
</dbReference>
<dbReference type="InterPro" id="IPR043167">
    <property type="entry name" value="LpxI_C_sf"/>
</dbReference>
<sequence>MPPKLGIIAGGGDLPLRLVEACRSAGREVFVLGLEGHADPEGGKLPVDRWSRLGAAGAMLDALREAGVRDIVLAGRVRRPSLAELKPDWRAARLFARIGARALGDDGLLRAVTSELEGEGFRVVATQDVFRDLLTPAGNLGAFAPDAQAEVDIARGVEVIRALGHLDVGQAVIVQQGIVLGVEAIEGTDALIDRCGSLRREGPGGVLVKMSKPGQDTRFDLPTVGAVTVERCAAAGLRGIAVEAGKSIMLDRETMAGAADARGLFIVGLEVPQ</sequence>
<dbReference type="PANTHER" id="PTHR39962:SF1">
    <property type="entry name" value="LPXI FAMILY PROTEIN"/>
    <property type="match status" value="1"/>
</dbReference>
<dbReference type="Pfam" id="PF17930">
    <property type="entry name" value="LpxI_N"/>
    <property type="match status" value="1"/>
</dbReference>
<dbReference type="Gene3D" id="3.40.140.80">
    <property type="match status" value="1"/>
</dbReference>
<dbReference type="Pfam" id="PF06230">
    <property type="entry name" value="LpxI_C"/>
    <property type="match status" value="1"/>
</dbReference>
<dbReference type="EMBL" id="CP067420">
    <property type="protein sequence ID" value="QQP92098.1"/>
    <property type="molecule type" value="Genomic_DNA"/>
</dbReference>
<gene>
    <name evidence="3" type="primary">lpxI</name>
    <name evidence="3" type="ORF">IGS68_13220</name>
</gene>
<accession>A0ABX7BCG9</accession>
<proteinExistence type="predicted"/>
<reference evidence="3" key="1">
    <citation type="submission" date="2021-02" db="EMBL/GenBank/DDBJ databases">
        <title>Skermanella TT6 skin isolate.</title>
        <authorList>
            <person name="Lee K."/>
            <person name="Ganzorig M."/>
        </authorList>
    </citation>
    <scope>NUCLEOTIDE SEQUENCE</scope>
    <source>
        <strain evidence="3">TT6</strain>
    </source>
</reference>
<protein>
    <submittedName>
        <fullName evidence="3">UDP-2,3-diacylglucosamine diphosphatase LpxI</fullName>
        <ecNumber evidence="3">3.6.1.54</ecNumber>
    </submittedName>
</protein>
<dbReference type="InterPro" id="IPR010415">
    <property type="entry name" value="LpxI_C"/>
</dbReference>
<dbReference type="Proteomes" id="UP000595197">
    <property type="component" value="Chromosome"/>
</dbReference>
<evidence type="ECO:0000313" key="3">
    <source>
        <dbReference type="EMBL" id="QQP92098.1"/>
    </source>
</evidence>
<feature type="domain" description="LpxI N-terminal" evidence="2">
    <location>
        <begin position="4"/>
        <end position="133"/>
    </location>
</feature>
<organism evidence="3 4">
    <name type="scientific">Skermanella cutis</name>
    <dbReference type="NCBI Taxonomy" id="2775420"/>
    <lineage>
        <taxon>Bacteria</taxon>
        <taxon>Pseudomonadati</taxon>
        <taxon>Pseudomonadota</taxon>
        <taxon>Alphaproteobacteria</taxon>
        <taxon>Rhodospirillales</taxon>
        <taxon>Azospirillaceae</taxon>
        <taxon>Skermanella</taxon>
    </lineage>
</organism>
<feature type="domain" description="LpxI C-terminal" evidence="1">
    <location>
        <begin position="136"/>
        <end position="267"/>
    </location>
</feature>
<evidence type="ECO:0000259" key="1">
    <source>
        <dbReference type="Pfam" id="PF06230"/>
    </source>
</evidence>
<evidence type="ECO:0000259" key="2">
    <source>
        <dbReference type="Pfam" id="PF17930"/>
    </source>
</evidence>
<name>A0ABX7BCG9_9PROT</name>
<keyword evidence="3" id="KW-0378">Hydrolase</keyword>